<keyword evidence="4 5" id="KW-0408">Iron</keyword>
<evidence type="ECO:0000256" key="1">
    <source>
        <dbReference type="ARBA" id="ARBA00007513"/>
    </source>
</evidence>
<keyword evidence="6" id="KW-0560">Oxidoreductase</keyword>
<dbReference type="VEuPathDB" id="VectorBase:SSCA001224"/>
<dbReference type="Proteomes" id="UP000616769">
    <property type="component" value="Unassembled WGS sequence"/>
</dbReference>
<dbReference type="InterPro" id="IPR009040">
    <property type="entry name" value="Ferritin-like_diiron"/>
</dbReference>
<organism evidence="7 8">
    <name type="scientific">Sarcoptes scabiei</name>
    <name type="common">Itch mite</name>
    <name type="synonym">Acarus scabiei</name>
    <dbReference type="NCBI Taxonomy" id="52283"/>
    <lineage>
        <taxon>Eukaryota</taxon>
        <taxon>Metazoa</taxon>
        <taxon>Ecdysozoa</taxon>
        <taxon>Arthropoda</taxon>
        <taxon>Chelicerata</taxon>
        <taxon>Arachnida</taxon>
        <taxon>Acari</taxon>
        <taxon>Acariformes</taxon>
        <taxon>Sarcoptiformes</taxon>
        <taxon>Astigmata</taxon>
        <taxon>Psoroptidia</taxon>
        <taxon>Sarcoptoidea</taxon>
        <taxon>Sarcoptidae</taxon>
        <taxon>Sarcoptinae</taxon>
        <taxon>Sarcoptes</taxon>
    </lineage>
</organism>
<evidence type="ECO:0000313" key="7">
    <source>
        <dbReference type="EMBL" id="KPM04725.1"/>
    </source>
</evidence>
<dbReference type="PROSITE" id="PS50905">
    <property type="entry name" value="FERRITIN_LIKE"/>
    <property type="match status" value="1"/>
</dbReference>
<dbReference type="Pfam" id="PF00210">
    <property type="entry name" value="Ferritin"/>
    <property type="match status" value="1"/>
</dbReference>
<dbReference type="AlphaFoldDB" id="A0A132A290"/>
<comment type="catalytic activity">
    <reaction evidence="6">
        <text>4 Fe(2+) + O2 + 4 H(+) = 4 Fe(3+) + 2 H2O</text>
        <dbReference type="Rhea" id="RHEA:11148"/>
        <dbReference type="ChEBI" id="CHEBI:15377"/>
        <dbReference type="ChEBI" id="CHEBI:15378"/>
        <dbReference type="ChEBI" id="CHEBI:15379"/>
        <dbReference type="ChEBI" id="CHEBI:29033"/>
        <dbReference type="ChEBI" id="CHEBI:29034"/>
        <dbReference type="EC" id="1.16.3.1"/>
    </reaction>
</comment>
<evidence type="ECO:0000256" key="5">
    <source>
        <dbReference type="PIRSR" id="PIRSR601519-1"/>
    </source>
</evidence>
<proteinExistence type="inferred from homology"/>
<evidence type="ECO:0000256" key="3">
    <source>
        <dbReference type="ARBA" id="ARBA00022723"/>
    </source>
</evidence>
<dbReference type="GO" id="GO:0008199">
    <property type="term" value="F:ferric iron binding"/>
    <property type="evidence" value="ECO:0007669"/>
    <property type="project" value="InterPro"/>
</dbReference>
<dbReference type="GO" id="GO:0004322">
    <property type="term" value="F:ferroxidase activity"/>
    <property type="evidence" value="ECO:0007669"/>
    <property type="project" value="UniProtKB-EC"/>
</dbReference>
<dbReference type="InterPro" id="IPR009078">
    <property type="entry name" value="Ferritin-like_SF"/>
</dbReference>
<sequence>MSEVSMVRQNFPKECEAGVNKQINLELYASYVYQQLAYHFDREDVALPGFRKFFHEASEEEREHAEKLMKFQNQRGGKILLHEIPKPPKQEWSSGLEAMEAALELEKTVNQSLLDLHSLANKNGDVHFCDFLETHYLNEQVEAIKQLADYVTQLRRCGTGLGEYLFDLHTLQGKESFDCVVVAVLLREI</sequence>
<feature type="binding site" evidence="5">
    <location>
        <position position="64"/>
    </location>
    <ligand>
        <name>Fe cation</name>
        <dbReference type="ChEBI" id="CHEBI:24875"/>
        <label>1</label>
    </ligand>
</feature>
<comment type="similarity">
    <text evidence="1 6">Belongs to the ferritin family.</text>
</comment>
<comment type="function">
    <text evidence="6">Stores iron in a soluble, non-toxic, readily available form. Important for iron homeostasis. Iron is taken up in the ferrous form and deposited as ferric hydroxides after oxidation.</text>
</comment>
<dbReference type="EMBL" id="JXLN01009930">
    <property type="protein sequence ID" value="KPM04725.1"/>
    <property type="molecule type" value="Genomic_DNA"/>
</dbReference>
<feature type="binding site" evidence="5">
    <location>
        <position position="106"/>
    </location>
    <ligand>
        <name>Fe cation</name>
        <dbReference type="ChEBI" id="CHEBI:24875"/>
        <label>1</label>
    </ligand>
</feature>
<dbReference type="GO" id="GO:0008198">
    <property type="term" value="F:ferrous iron binding"/>
    <property type="evidence" value="ECO:0007669"/>
    <property type="project" value="TreeGrafter"/>
</dbReference>
<dbReference type="InterPro" id="IPR008331">
    <property type="entry name" value="Ferritin_DPS_dom"/>
</dbReference>
<dbReference type="PANTHER" id="PTHR11431:SF75">
    <property type="entry name" value="FERRITIN"/>
    <property type="match status" value="1"/>
</dbReference>
<evidence type="ECO:0000256" key="6">
    <source>
        <dbReference type="RuleBase" id="RU361145"/>
    </source>
</evidence>
<keyword evidence="3 5" id="KW-0479">Metal-binding</keyword>
<dbReference type="InterPro" id="IPR014034">
    <property type="entry name" value="Ferritin_CS"/>
</dbReference>
<dbReference type="EC" id="1.16.3.1" evidence="6"/>
<dbReference type="InterPro" id="IPR012347">
    <property type="entry name" value="Ferritin-like"/>
</dbReference>
<dbReference type="Gene3D" id="1.20.1260.10">
    <property type="match status" value="1"/>
</dbReference>
<reference evidence="7 8" key="1">
    <citation type="journal article" date="2015" name="Parasit. Vectors">
        <title>Draft genome of the scabies mite.</title>
        <authorList>
            <person name="Rider S.D.Jr."/>
            <person name="Morgan M.S."/>
            <person name="Arlian L.G."/>
        </authorList>
    </citation>
    <scope>NUCLEOTIDE SEQUENCE [LARGE SCALE GENOMIC DNA]</scope>
    <source>
        <strain evidence="7">Arlian Lab</strain>
    </source>
</reference>
<comment type="caution">
    <text evidence="7">The sequence shown here is derived from an EMBL/GenBank/DDBJ whole genome shotgun (WGS) entry which is preliminary data.</text>
</comment>
<feature type="binding site" evidence="5">
    <location>
        <position position="26"/>
    </location>
    <ligand>
        <name>Fe cation</name>
        <dbReference type="ChEBI" id="CHEBI:24875"/>
        <label>1</label>
    </ligand>
</feature>
<dbReference type="FunFam" id="1.20.1260.10:FF:000002">
    <property type="entry name" value="Ferritin, mitochondrial"/>
    <property type="match status" value="1"/>
</dbReference>
<dbReference type="GO" id="GO:0006826">
    <property type="term" value="P:iron ion transport"/>
    <property type="evidence" value="ECO:0007669"/>
    <property type="project" value="InterPro"/>
</dbReference>
<dbReference type="SUPFAM" id="SSF47240">
    <property type="entry name" value="Ferritin-like"/>
    <property type="match status" value="1"/>
</dbReference>
<accession>A0A132A290</accession>
<dbReference type="CDD" id="cd01056">
    <property type="entry name" value="Euk_Ferritin"/>
    <property type="match status" value="1"/>
</dbReference>
<dbReference type="OrthoDB" id="186462at2759"/>
<dbReference type="PROSITE" id="PS00204">
    <property type="entry name" value="FERRITIN_2"/>
    <property type="match status" value="1"/>
</dbReference>
<name>A0A132A290_SARSC</name>
<evidence type="ECO:0000256" key="4">
    <source>
        <dbReference type="ARBA" id="ARBA00023004"/>
    </source>
</evidence>
<dbReference type="GO" id="GO:0006879">
    <property type="term" value="P:intracellular iron ion homeostasis"/>
    <property type="evidence" value="ECO:0007669"/>
    <property type="project" value="UniProtKB-KW"/>
</dbReference>
<dbReference type="InterPro" id="IPR001519">
    <property type="entry name" value="Ferritin"/>
</dbReference>
<evidence type="ECO:0000256" key="2">
    <source>
        <dbReference type="ARBA" id="ARBA00022434"/>
    </source>
</evidence>
<dbReference type="PANTHER" id="PTHR11431">
    <property type="entry name" value="FERRITIN"/>
    <property type="match status" value="1"/>
</dbReference>
<feature type="binding site" evidence="5">
    <location>
        <position position="140"/>
    </location>
    <ligand>
        <name>Fe cation</name>
        <dbReference type="ChEBI" id="CHEBI:24875"/>
        <label>1</label>
    </ligand>
</feature>
<feature type="binding site" evidence="5">
    <location>
        <position position="61"/>
    </location>
    <ligand>
        <name>Fe cation</name>
        <dbReference type="ChEBI" id="CHEBI:24875"/>
        <label>1</label>
    </ligand>
</feature>
<gene>
    <name evidence="7" type="ORF">QR98_0031790</name>
</gene>
<evidence type="ECO:0000313" key="8">
    <source>
        <dbReference type="Proteomes" id="UP000616769"/>
    </source>
</evidence>
<keyword evidence="2 6" id="KW-0409">Iron storage</keyword>
<dbReference type="GO" id="GO:0005737">
    <property type="term" value="C:cytoplasm"/>
    <property type="evidence" value="ECO:0007669"/>
    <property type="project" value="TreeGrafter"/>
</dbReference>
<protein>
    <recommendedName>
        <fullName evidence="6">Ferritin</fullName>
        <ecNumber evidence="6">1.16.3.1</ecNumber>
    </recommendedName>
</protein>